<evidence type="ECO:0000256" key="2">
    <source>
        <dbReference type="ARBA" id="ARBA00022801"/>
    </source>
</evidence>
<evidence type="ECO:0000313" key="5">
    <source>
        <dbReference type="Proteomes" id="UP000886885"/>
    </source>
</evidence>
<keyword evidence="5" id="KW-1185">Reference proteome</keyword>
<evidence type="ECO:0000313" key="4">
    <source>
        <dbReference type="EMBL" id="KAG6743654.1"/>
    </source>
</evidence>
<comment type="caution">
    <text evidence="4">The sequence shown here is derived from an EMBL/GenBank/DDBJ whole genome shotgun (WGS) entry which is preliminary data.</text>
</comment>
<feature type="domain" description="HIRAN" evidence="3">
    <location>
        <begin position="53"/>
        <end position="125"/>
    </location>
</feature>
<reference evidence="4" key="1">
    <citation type="journal article" date="2020" name="bioRxiv">
        <title>Hybrid origin of Populus tomentosa Carr. identified through genome sequencing and phylogenomic analysis.</title>
        <authorList>
            <person name="An X."/>
            <person name="Gao K."/>
            <person name="Chen Z."/>
            <person name="Li J."/>
            <person name="Yang X."/>
            <person name="Yang X."/>
            <person name="Zhou J."/>
            <person name="Guo T."/>
            <person name="Zhao T."/>
            <person name="Huang S."/>
            <person name="Miao D."/>
            <person name="Khan W.U."/>
            <person name="Rao P."/>
            <person name="Ye M."/>
            <person name="Lei B."/>
            <person name="Liao W."/>
            <person name="Wang J."/>
            <person name="Ji L."/>
            <person name="Li Y."/>
            <person name="Guo B."/>
            <person name="Mustafa N.S."/>
            <person name="Li S."/>
            <person name="Yun Q."/>
            <person name="Keller S.R."/>
            <person name="Mao J."/>
            <person name="Zhang R."/>
            <person name="Strauss S.H."/>
        </authorList>
    </citation>
    <scope>NUCLEOTIDE SEQUENCE</scope>
    <source>
        <strain evidence="4">GM15</strain>
        <tissue evidence="4">Leaf</tissue>
    </source>
</reference>
<dbReference type="EMBL" id="JAAWWB010000032">
    <property type="protein sequence ID" value="KAG6743654.1"/>
    <property type="molecule type" value="Genomic_DNA"/>
</dbReference>
<dbReference type="GO" id="GO:0008270">
    <property type="term" value="F:zinc ion binding"/>
    <property type="evidence" value="ECO:0007669"/>
    <property type="project" value="InterPro"/>
</dbReference>
<dbReference type="OrthoDB" id="830802at2759"/>
<dbReference type="GO" id="GO:0003676">
    <property type="term" value="F:nucleic acid binding"/>
    <property type="evidence" value="ECO:0007669"/>
    <property type="project" value="InterPro"/>
</dbReference>
<dbReference type="Pfam" id="PF08797">
    <property type="entry name" value="HIRAN"/>
    <property type="match status" value="1"/>
</dbReference>
<dbReference type="AlphaFoldDB" id="A0A8X7Y411"/>
<dbReference type="Proteomes" id="UP000886885">
    <property type="component" value="Chromosome 16D"/>
</dbReference>
<proteinExistence type="predicted"/>
<evidence type="ECO:0000256" key="1">
    <source>
        <dbReference type="ARBA" id="ARBA00022723"/>
    </source>
</evidence>
<protein>
    <recommendedName>
        <fullName evidence="3">HIRAN domain-containing protein</fullName>
    </recommendedName>
</protein>
<evidence type="ECO:0000259" key="3">
    <source>
        <dbReference type="Pfam" id="PF08797"/>
    </source>
</evidence>
<accession>A0A8X7Y411</accession>
<gene>
    <name evidence="4" type="ORF">POTOM_052355</name>
</gene>
<keyword evidence="1" id="KW-0479">Metal-binding</keyword>
<keyword evidence="2" id="KW-0378">Hydrolase</keyword>
<name>A0A8X7Y411_POPTO</name>
<dbReference type="InterPro" id="IPR014905">
    <property type="entry name" value="HIRAN"/>
</dbReference>
<dbReference type="GO" id="GO:0016818">
    <property type="term" value="F:hydrolase activity, acting on acid anhydrides, in phosphorus-containing anhydrides"/>
    <property type="evidence" value="ECO:0007669"/>
    <property type="project" value="InterPro"/>
</dbReference>
<organism evidence="4 5">
    <name type="scientific">Populus tomentosa</name>
    <name type="common">Chinese white poplar</name>
    <dbReference type="NCBI Taxonomy" id="118781"/>
    <lineage>
        <taxon>Eukaryota</taxon>
        <taxon>Viridiplantae</taxon>
        <taxon>Streptophyta</taxon>
        <taxon>Embryophyta</taxon>
        <taxon>Tracheophyta</taxon>
        <taxon>Spermatophyta</taxon>
        <taxon>Magnoliopsida</taxon>
        <taxon>eudicotyledons</taxon>
        <taxon>Gunneridae</taxon>
        <taxon>Pentapetalae</taxon>
        <taxon>rosids</taxon>
        <taxon>fabids</taxon>
        <taxon>Malpighiales</taxon>
        <taxon>Salicaceae</taxon>
        <taxon>Saliceae</taxon>
        <taxon>Populus</taxon>
    </lineage>
</organism>
<sequence length="641" mass="72363">MEEEGFQEDLVSLYNLDDWDDSSSFDDCDYSPPQQVLLNETFNVGFAMASIIVSRRYGIVFFNERESVRLVLHPRKPDDQNPAIKVLNADNLEVGYLDRSVSTVLSPFIDDKMINAEGVILGSRTISNKLVACQVCISAKLDDFGTVKTAISQAGLDLVSQPGSSFASSQEAMVVKGKISKGGDRSVNEKFRSVEGNPKKRGRKRFRNYEPLVLHAQGPAIIENRNGVGLAESTFEIEPENINLKHALKVEPAQLKFIPIVRVGNDKVSVKGASANGVLAASAVQPVYGSDLNECLDSDSLFAKSDEVEGDNYPANYWFETFPKMLLQGIPENSFKKMSSRRVNMVLKRNQLQEKGSHQLKNPSRYQDMWLEAATVSMDGGRSTEDTFDNIQKIELGTLAINRLVEPDQAYFIQEPMITENQETELEAAIVQIENGVQATEDILYDETVIVNIEPALQVEPDHQQLNFIREPMICENQQMVLARFSDDHVIGIISGEDDELANYQSEYVFYGYDMSQVFQIPSEDPVISFESLTTHTILSKIRRWGLEFKFKFANRPLLYSCRYWAQEDNNDRDVVFAASFCSFCCQSLGAHTRFFDGVFDYAYDICTTHDIPKPIAAHHLEIENIAFIYIQWNIRKCVHL</sequence>